<dbReference type="AlphaFoldDB" id="A0A914BBG1"/>
<dbReference type="InterPro" id="IPR040464">
    <property type="entry name" value="InsP(3)kin_ATP-grasp"/>
</dbReference>
<feature type="binding site" evidence="9">
    <location>
        <position position="300"/>
    </location>
    <ligand>
        <name>1D-myo-inositol 1,3,4-trisphosphate</name>
        <dbReference type="ChEBI" id="CHEBI:58414"/>
    </ligand>
</feature>
<dbReference type="GO" id="GO:0000287">
    <property type="term" value="F:magnesium ion binding"/>
    <property type="evidence" value="ECO:0007669"/>
    <property type="project" value="InterPro"/>
</dbReference>
<feature type="binding site" evidence="9">
    <location>
        <position position="153"/>
    </location>
    <ligand>
        <name>ATP</name>
        <dbReference type="ChEBI" id="CHEBI:30616"/>
    </ligand>
</feature>
<keyword evidence="5 8" id="KW-0418">Kinase</keyword>
<keyword evidence="4 8" id="KW-0547">Nucleotide-binding</keyword>
<feature type="binding site" evidence="10">
    <location>
        <position position="280"/>
    </location>
    <ligand>
        <name>Mg(2+)</name>
        <dbReference type="ChEBI" id="CHEBI:18420"/>
        <label>1</label>
    </ligand>
</feature>
<evidence type="ECO:0000259" key="12">
    <source>
        <dbReference type="Pfam" id="PF17927"/>
    </source>
</evidence>
<dbReference type="OrthoDB" id="25308at2759"/>
<dbReference type="Pfam" id="PF17927">
    <property type="entry name" value="Ins134_P3_kin_N"/>
    <property type="match status" value="1"/>
</dbReference>
<dbReference type="PIRSF" id="PIRSF038186">
    <property type="entry name" value="ITPK"/>
    <property type="match status" value="1"/>
</dbReference>
<reference evidence="13" key="1">
    <citation type="submission" date="2022-11" db="UniProtKB">
        <authorList>
            <consortium name="EnsemblMetazoa"/>
        </authorList>
    </citation>
    <scope>IDENTIFICATION</scope>
</reference>
<dbReference type="GO" id="GO:0005524">
    <property type="term" value="F:ATP binding"/>
    <property type="evidence" value="ECO:0007669"/>
    <property type="project" value="UniProtKB-KW"/>
</dbReference>
<keyword evidence="3 8" id="KW-0479">Metal-binding</keyword>
<dbReference type="Gene3D" id="3.40.50.11370">
    <property type="match status" value="1"/>
</dbReference>
<feature type="binding site" evidence="10">
    <location>
        <position position="294"/>
    </location>
    <ligand>
        <name>Mg(2+)</name>
        <dbReference type="ChEBI" id="CHEBI:18420"/>
        <label>1</label>
    </ligand>
</feature>
<feature type="binding site" evidence="9">
    <location>
        <position position="54"/>
    </location>
    <ligand>
        <name>1D-myo-inositol 1,3,4-trisphosphate</name>
        <dbReference type="ChEBI" id="CHEBI:58414"/>
    </ligand>
</feature>
<feature type="binding site" evidence="9">
    <location>
        <position position="164"/>
    </location>
    <ligand>
        <name>1D-myo-inositol 1,3,4-trisphosphate</name>
        <dbReference type="ChEBI" id="CHEBI:58414"/>
    </ligand>
</feature>
<dbReference type="OMA" id="QHLYNRQ"/>
<dbReference type="EnsemblMetazoa" id="XM_038216844.1">
    <property type="protein sequence ID" value="XP_038072772.1"/>
    <property type="gene ID" value="LOC119741146"/>
</dbReference>
<dbReference type="GO" id="GO:0047325">
    <property type="term" value="F:inositol-3,4,5,6-tetrakisphosphate 1-kinase activity"/>
    <property type="evidence" value="ECO:0007669"/>
    <property type="project" value="UniProtKB-EC"/>
</dbReference>
<evidence type="ECO:0000259" key="11">
    <source>
        <dbReference type="Pfam" id="PF05770"/>
    </source>
</evidence>
<keyword evidence="6 8" id="KW-0067">ATP-binding</keyword>
<evidence type="ECO:0000256" key="7">
    <source>
        <dbReference type="ARBA" id="ARBA00022842"/>
    </source>
</evidence>
<feature type="binding site" evidence="10">
    <location>
        <position position="294"/>
    </location>
    <ligand>
        <name>Mg(2+)</name>
        <dbReference type="ChEBI" id="CHEBI:18420"/>
        <label>2</label>
    </ligand>
</feature>
<comment type="subunit">
    <text evidence="8">Monomer.</text>
</comment>
<dbReference type="Pfam" id="PF05770">
    <property type="entry name" value="Ins134_P3_kin"/>
    <property type="match status" value="1"/>
</dbReference>
<evidence type="ECO:0000256" key="9">
    <source>
        <dbReference type="PIRSR" id="PIRSR038186-1"/>
    </source>
</evidence>
<organism evidence="13 14">
    <name type="scientific">Patiria miniata</name>
    <name type="common">Bat star</name>
    <name type="synonym">Asterina miniata</name>
    <dbReference type="NCBI Taxonomy" id="46514"/>
    <lineage>
        <taxon>Eukaryota</taxon>
        <taxon>Metazoa</taxon>
        <taxon>Echinodermata</taxon>
        <taxon>Eleutherozoa</taxon>
        <taxon>Asterozoa</taxon>
        <taxon>Asteroidea</taxon>
        <taxon>Valvatacea</taxon>
        <taxon>Valvatida</taxon>
        <taxon>Asterinidae</taxon>
        <taxon>Patiria</taxon>
    </lineage>
</organism>
<dbReference type="GO" id="GO:0032957">
    <property type="term" value="P:inositol trisphosphate metabolic process"/>
    <property type="evidence" value="ECO:0007669"/>
    <property type="project" value="InterPro"/>
</dbReference>
<proteinExistence type="inferred from homology"/>
<keyword evidence="2 8" id="KW-0808">Transferase</keyword>
<keyword evidence="14" id="KW-1185">Reference proteome</keyword>
<comment type="similarity">
    <text evidence="1 8">Belongs to the ITPK1 family.</text>
</comment>
<dbReference type="InterPro" id="IPR041429">
    <property type="entry name" value="ITPK1_N"/>
</dbReference>
<feature type="binding site" evidence="9">
    <location>
        <begin position="185"/>
        <end position="196"/>
    </location>
    <ligand>
        <name>ATP</name>
        <dbReference type="ChEBI" id="CHEBI:30616"/>
    </ligand>
</feature>
<feature type="binding site" evidence="9">
    <location>
        <position position="296"/>
    </location>
    <ligand>
        <name>1D-myo-inositol 1,3,4-trisphosphate</name>
        <dbReference type="ChEBI" id="CHEBI:58414"/>
    </ligand>
</feature>
<evidence type="ECO:0000256" key="6">
    <source>
        <dbReference type="ARBA" id="ARBA00022840"/>
    </source>
</evidence>
<evidence type="ECO:0000256" key="10">
    <source>
        <dbReference type="PIRSR" id="PIRSR038186-2"/>
    </source>
</evidence>
<feature type="binding site" evidence="10">
    <location>
        <position position="296"/>
    </location>
    <ligand>
        <name>Mg(2+)</name>
        <dbReference type="ChEBI" id="CHEBI:18420"/>
        <label>2</label>
    </ligand>
</feature>
<evidence type="ECO:0000256" key="3">
    <source>
        <dbReference type="ARBA" id="ARBA00022723"/>
    </source>
</evidence>
<dbReference type="Gene3D" id="3.30.1490.220">
    <property type="match status" value="1"/>
</dbReference>
<dbReference type="FunFam" id="3.30.470.20:FF:000047">
    <property type="entry name" value="Inositol-tetrakisphosphate 1-kinase 4"/>
    <property type="match status" value="1"/>
</dbReference>
<dbReference type="GeneID" id="119741146"/>
<dbReference type="Proteomes" id="UP000887568">
    <property type="component" value="Unplaced"/>
</dbReference>
<dbReference type="EC" id="2.7.1.134" evidence="8"/>
<dbReference type="CTD" id="3705"/>
<feature type="domain" description="Inositol 1,3,4-trisphosphate 5/6-kinase ATP-grasp" evidence="11">
    <location>
        <begin position="116"/>
        <end position="315"/>
    </location>
</feature>
<dbReference type="PANTHER" id="PTHR14217:SF1">
    <property type="entry name" value="INOSITOL-TETRAKISPHOSPHATE 1-KINASE"/>
    <property type="match status" value="1"/>
</dbReference>
<evidence type="ECO:0000256" key="8">
    <source>
        <dbReference type="PIRNR" id="PIRNR038186"/>
    </source>
</evidence>
<evidence type="ECO:0000256" key="1">
    <source>
        <dbReference type="ARBA" id="ARBA00009601"/>
    </source>
</evidence>
<feature type="domain" description="Inositol-tetrakisphosphate 1-kinase N-terminal" evidence="12">
    <location>
        <begin position="4"/>
        <end position="93"/>
    </location>
</feature>
<dbReference type="InterPro" id="IPR008656">
    <property type="entry name" value="Inositol_tetrakis-P_1-kinase"/>
</dbReference>
<comment type="cofactor">
    <cofactor evidence="8 10">
        <name>Mg(2+)</name>
        <dbReference type="ChEBI" id="CHEBI:18420"/>
    </cofactor>
    <text evidence="8 10">Binds 2 magnesium ions per subunit.</text>
</comment>
<dbReference type="PANTHER" id="PTHR14217">
    <property type="entry name" value="INOSITOL-TETRAKISPHOSPHATE 1-KINASE"/>
    <property type="match status" value="1"/>
</dbReference>
<feature type="binding site" evidence="9">
    <location>
        <position position="196"/>
    </location>
    <ligand>
        <name>1D-myo-inositol 1,3,4-trisphosphate</name>
        <dbReference type="ChEBI" id="CHEBI:58414"/>
    </ligand>
</feature>
<feature type="binding site" evidence="9">
    <location>
        <position position="101"/>
    </location>
    <ligand>
        <name>ATP</name>
        <dbReference type="ChEBI" id="CHEBI:30616"/>
    </ligand>
</feature>
<dbReference type="GO" id="GO:0052726">
    <property type="term" value="F:inositol-1,3,4-trisphosphate 5-kinase activity"/>
    <property type="evidence" value="ECO:0007669"/>
    <property type="project" value="InterPro"/>
</dbReference>
<comment type="function">
    <text evidence="8">Kinase that can phosphorylate various inositol polyphosphate such as Ins(3,4,5,6)P4 or Ins(1,3,4)P3.</text>
</comment>
<evidence type="ECO:0000256" key="2">
    <source>
        <dbReference type="ARBA" id="ARBA00022679"/>
    </source>
</evidence>
<evidence type="ECO:0000313" key="14">
    <source>
        <dbReference type="Proteomes" id="UP000887568"/>
    </source>
</evidence>
<accession>A0A914BBG1</accession>
<dbReference type="GO" id="GO:0005737">
    <property type="term" value="C:cytoplasm"/>
    <property type="evidence" value="ECO:0007669"/>
    <property type="project" value="TreeGrafter"/>
</dbReference>
<feature type="binding site" evidence="9">
    <location>
        <position position="12"/>
    </location>
    <ligand>
        <name>1D-myo-inositol 1,3,4-trisphosphate</name>
        <dbReference type="ChEBI" id="CHEBI:58414"/>
    </ligand>
</feature>
<name>A0A914BBG1_PATMI</name>
<dbReference type="GO" id="GO:0052725">
    <property type="term" value="F:inositol-1,3,4-trisphosphate 6-kinase activity"/>
    <property type="evidence" value="ECO:0007669"/>
    <property type="project" value="InterPro"/>
</dbReference>
<dbReference type="Gene3D" id="3.30.470.20">
    <property type="entry name" value="ATP-grasp fold, B domain"/>
    <property type="match status" value="1"/>
</dbReference>
<evidence type="ECO:0000256" key="4">
    <source>
        <dbReference type="ARBA" id="ARBA00022741"/>
    </source>
</evidence>
<dbReference type="SUPFAM" id="SSF56059">
    <property type="entry name" value="Glutathione synthetase ATP-binding domain-like"/>
    <property type="match status" value="1"/>
</dbReference>
<sequence>MKKVGYWMTEKKLKKLDFHSIFSAMCRSRGIELVKIDLLQPLESQGPFSAIIHKLTDVLSFAADGDKKSQEMIDNLKKYTKDHPSVPIVDPVDRVCKLMDRNASYLLFQNAFQNSSAHGKVLVPNFVEIHTTDVAEIKRLLERAKVKYPFVCKASKAHGSIKSHEMAIVFNDAGLEDIEPPCVAQTFINHNAQMFKTFIINDDFVVVKRPSIKNFVHIEPDQETIFFHSHDVSKPHSSSFLNELDKSDQTREPVLPSNEILIDLVAAVTRSMELSLFGFDVIVENDTGMHYVIDINAFPGYDGVPQFYEKLLEYVQRIISTPDTNGTGTNHVVENNRTHQGEGANHTLKDGWRKGKSLKRSFPADLDGVVTNGNSQPNKCLAK</sequence>
<evidence type="ECO:0000256" key="5">
    <source>
        <dbReference type="ARBA" id="ARBA00022777"/>
    </source>
</evidence>
<dbReference type="RefSeq" id="XP_038072772.1">
    <property type="nucleotide sequence ID" value="XM_038216844.1"/>
</dbReference>
<evidence type="ECO:0000313" key="13">
    <source>
        <dbReference type="EnsemblMetazoa" id="XP_038072772.1"/>
    </source>
</evidence>
<comment type="catalytic activity">
    <reaction evidence="8">
        <text>1D-myo-inositol 3,4,5,6-tetrakisphosphate + ATP = 1D-myo-inositol 1,3,4,5,6-pentakisphosphate + ADP + H(+)</text>
        <dbReference type="Rhea" id="RHEA:12452"/>
        <dbReference type="ChEBI" id="CHEBI:15378"/>
        <dbReference type="ChEBI" id="CHEBI:30616"/>
        <dbReference type="ChEBI" id="CHEBI:57539"/>
        <dbReference type="ChEBI" id="CHEBI:57733"/>
        <dbReference type="ChEBI" id="CHEBI:456216"/>
        <dbReference type="EC" id="2.7.1.134"/>
    </reaction>
</comment>
<feature type="binding site" evidence="9">
    <location>
        <position position="211"/>
    </location>
    <ligand>
        <name>ATP</name>
        <dbReference type="ChEBI" id="CHEBI:30616"/>
    </ligand>
</feature>
<protein>
    <recommendedName>
        <fullName evidence="8">Inositol-tetrakisphosphate 1-kinase</fullName>
        <ecNumber evidence="8">2.7.1.134</ecNumber>
    </recommendedName>
</protein>
<keyword evidence="7 8" id="KW-0460">Magnesium</keyword>